<accession>A0A2K8YV75</accession>
<proteinExistence type="predicted"/>
<protein>
    <recommendedName>
        <fullName evidence="3">Outer membrane protein beta-barrel domain-containing protein</fullName>
    </recommendedName>
</protein>
<reference evidence="1 2" key="1">
    <citation type="submission" date="2017-11" db="EMBL/GenBank/DDBJ databases">
        <title>Taxonomic description and genome sequences of Spirosoma HA7 sp. nov., isolated from pollen microhabitat of Corylus avellana.</title>
        <authorList>
            <person name="Ambika Manirajan B."/>
            <person name="Suarez C."/>
            <person name="Ratering S."/>
            <person name="Geissler-Plaum R."/>
            <person name="Cardinale M."/>
            <person name="Sylvia S."/>
        </authorList>
    </citation>
    <scope>NUCLEOTIDE SEQUENCE [LARGE SCALE GENOMIC DNA]</scope>
    <source>
        <strain evidence="1 2">HA7</strain>
    </source>
</reference>
<evidence type="ECO:0000313" key="2">
    <source>
        <dbReference type="Proteomes" id="UP000232883"/>
    </source>
</evidence>
<name>A0A2K8YV75_9BACT</name>
<gene>
    <name evidence="1" type="ORF">CWM47_06655</name>
</gene>
<evidence type="ECO:0008006" key="3">
    <source>
        <dbReference type="Google" id="ProtNLM"/>
    </source>
</evidence>
<evidence type="ECO:0000313" key="1">
    <source>
        <dbReference type="EMBL" id="AUD01521.1"/>
    </source>
</evidence>
<organism evidence="1 2">
    <name type="scientific">Spirosoma pollinicola</name>
    <dbReference type="NCBI Taxonomy" id="2057025"/>
    <lineage>
        <taxon>Bacteria</taxon>
        <taxon>Pseudomonadati</taxon>
        <taxon>Bacteroidota</taxon>
        <taxon>Cytophagia</taxon>
        <taxon>Cytophagales</taxon>
        <taxon>Cytophagaceae</taxon>
        <taxon>Spirosoma</taxon>
    </lineage>
</organism>
<dbReference type="AlphaFoldDB" id="A0A2K8YV75"/>
<dbReference type="KEGG" id="spir:CWM47_06655"/>
<dbReference type="RefSeq" id="WP_100987242.1">
    <property type="nucleotide sequence ID" value="NZ_CP025096.1"/>
</dbReference>
<sequence length="206" mass="22821">MHWAVFAQPDADFYKSTARQPTSGVGFRVGLNYSKPAVTSAVVVASPSTATSYLGGVEPQFGYYIGAYLYHDLRPNQFTFRLDATVQAQVARAAYNGKTVANPSYYYLGMTPLVGLHLTNNLTIYTGPEVNLQVARRGSWGKGYPLEVGVNMRFTYSFGRFGAEVGYFRGFTKIDRFELYNLPGGPAINDIYNQNMQAGILYKLGR</sequence>
<dbReference type="EMBL" id="CP025096">
    <property type="protein sequence ID" value="AUD01521.1"/>
    <property type="molecule type" value="Genomic_DNA"/>
</dbReference>
<keyword evidence="2" id="KW-1185">Reference proteome</keyword>
<dbReference type="Proteomes" id="UP000232883">
    <property type="component" value="Chromosome"/>
</dbReference>